<organism evidence="8 9">
    <name type="scientific">Sinocyclocheilus grahami</name>
    <name type="common">Dianchi golden-line fish</name>
    <name type="synonym">Barbus grahami</name>
    <dbReference type="NCBI Taxonomy" id="75366"/>
    <lineage>
        <taxon>Eukaryota</taxon>
        <taxon>Metazoa</taxon>
        <taxon>Chordata</taxon>
        <taxon>Craniata</taxon>
        <taxon>Vertebrata</taxon>
        <taxon>Euteleostomi</taxon>
        <taxon>Actinopterygii</taxon>
        <taxon>Neopterygii</taxon>
        <taxon>Teleostei</taxon>
        <taxon>Ostariophysi</taxon>
        <taxon>Cypriniformes</taxon>
        <taxon>Cyprinidae</taxon>
        <taxon>Cyprininae</taxon>
        <taxon>Sinocyclocheilus</taxon>
    </lineage>
</organism>
<dbReference type="InterPro" id="IPR050271">
    <property type="entry name" value="UDP-glycosyltransferase"/>
</dbReference>
<evidence type="ECO:0000256" key="6">
    <source>
        <dbReference type="ARBA" id="ARBA00022989"/>
    </source>
</evidence>
<dbReference type="GO" id="GO:0016020">
    <property type="term" value="C:membrane"/>
    <property type="evidence" value="ECO:0007669"/>
    <property type="project" value="UniProtKB-SubCell"/>
</dbReference>
<dbReference type="InterPro" id="IPR002213">
    <property type="entry name" value="UDP_glucos_trans"/>
</dbReference>
<evidence type="ECO:0000256" key="3">
    <source>
        <dbReference type="ARBA" id="ARBA00022676"/>
    </source>
</evidence>
<proteinExistence type="inferred from homology"/>
<reference evidence="8" key="1">
    <citation type="submission" date="2025-08" db="UniProtKB">
        <authorList>
            <consortium name="Ensembl"/>
        </authorList>
    </citation>
    <scope>IDENTIFICATION</scope>
</reference>
<feature type="signal peptide" evidence="7">
    <location>
        <begin position="1"/>
        <end position="16"/>
    </location>
</feature>
<keyword evidence="5" id="KW-0812">Transmembrane</keyword>
<dbReference type="Ensembl" id="ENSSGRT00000117983.1">
    <property type="protein sequence ID" value="ENSSGRP00000111067.1"/>
    <property type="gene ID" value="ENSSGRG00000054625.1"/>
</dbReference>
<dbReference type="Proteomes" id="UP000472262">
    <property type="component" value="Unassembled WGS sequence"/>
</dbReference>
<dbReference type="Pfam" id="PF00201">
    <property type="entry name" value="UDPGT"/>
    <property type="match status" value="1"/>
</dbReference>
<name>A0A672TBP2_SINGR</name>
<comment type="subcellular location">
    <subcellularLocation>
        <location evidence="1">Membrane</location>
        <topology evidence="1">Single-pass membrane protein</topology>
    </subcellularLocation>
</comment>
<dbReference type="Gene3D" id="3.40.50.2000">
    <property type="entry name" value="Glycogen Phosphorylase B"/>
    <property type="match status" value="1"/>
</dbReference>
<dbReference type="OMA" id="DWSHWIN"/>
<keyword evidence="4" id="KW-0808">Transferase</keyword>
<keyword evidence="3" id="KW-0328">Glycosyltransferase</keyword>
<evidence type="ECO:0000313" key="9">
    <source>
        <dbReference type="Proteomes" id="UP000472262"/>
    </source>
</evidence>
<keyword evidence="6" id="KW-1133">Transmembrane helix</keyword>
<evidence type="ECO:0000256" key="5">
    <source>
        <dbReference type="ARBA" id="ARBA00022692"/>
    </source>
</evidence>
<comment type="similarity">
    <text evidence="2">Belongs to the UDP-glycosyltransferase family.</text>
</comment>
<evidence type="ECO:0000256" key="1">
    <source>
        <dbReference type="ARBA" id="ARBA00004167"/>
    </source>
</evidence>
<protein>
    <submittedName>
        <fullName evidence="8">Uncharacterized protein</fullName>
    </submittedName>
</protein>
<dbReference type="InParanoid" id="A0A672TBP2"/>
<reference evidence="8" key="2">
    <citation type="submission" date="2025-09" db="UniProtKB">
        <authorList>
            <consortium name="Ensembl"/>
        </authorList>
    </citation>
    <scope>IDENTIFICATION</scope>
</reference>
<feature type="chain" id="PRO_5025538840" evidence="7">
    <location>
        <begin position="17"/>
        <end position="331"/>
    </location>
</feature>
<dbReference type="PANTHER" id="PTHR48043:SF161">
    <property type="entry name" value="UDP GLUCURONOSYLTRANSFERASE FAMILY 1 MEMBER A1"/>
    <property type="match status" value="1"/>
</dbReference>
<sequence>MHIGVTCLVISIVCSAALEQGRSSWTGKLLVVPMDGSHWTGVKAVAEEMGRRGHTVIVVIPEISMRLGPGKHYITKMFPVTYGQDLINQMIGEHVHELTEPEQSLLKSVFLRVDFMRNAFNYMASTTESLLKSWELTEFLREQNFDAVLTDPALPMGAILVGLLCEAAATGSPDPPSYIPCFFTQYSDRLMLEPLICKFVYWPFEELTYNFLQRDVSLIEILSTGAVWLMRYDFSLEFPKPLMPNMQLIGGINCGIRNPLKKISSTFILNTWHEINVFQVQFSMFIFTRDYNTLSEIRVQKLSLGWYLLKRYTFVPFLGTNMYTLGTNMYL</sequence>
<dbReference type="AlphaFoldDB" id="A0A672TBP2"/>
<dbReference type="GO" id="GO:0008194">
    <property type="term" value="F:UDP-glycosyltransferase activity"/>
    <property type="evidence" value="ECO:0007669"/>
    <property type="project" value="InterPro"/>
</dbReference>
<keyword evidence="9" id="KW-1185">Reference proteome</keyword>
<accession>A0A672TBP2</accession>
<evidence type="ECO:0000256" key="2">
    <source>
        <dbReference type="ARBA" id="ARBA00009995"/>
    </source>
</evidence>
<evidence type="ECO:0000256" key="4">
    <source>
        <dbReference type="ARBA" id="ARBA00022679"/>
    </source>
</evidence>
<keyword evidence="6" id="KW-0472">Membrane</keyword>
<evidence type="ECO:0000313" key="8">
    <source>
        <dbReference type="Ensembl" id="ENSSGRP00000111067.1"/>
    </source>
</evidence>
<dbReference type="PANTHER" id="PTHR48043">
    <property type="entry name" value="EG:EG0003.4 PROTEIN-RELATED"/>
    <property type="match status" value="1"/>
</dbReference>
<dbReference type="SUPFAM" id="SSF53756">
    <property type="entry name" value="UDP-Glycosyltransferase/glycogen phosphorylase"/>
    <property type="match status" value="1"/>
</dbReference>
<evidence type="ECO:0000256" key="7">
    <source>
        <dbReference type="SAM" id="SignalP"/>
    </source>
</evidence>
<keyword evidence="7" id="KW-0732">Signal</keyword>